<feature type="compositionally biased region" description="Basic residues" evidence="1">
    <location>
        <begin position="1204"/>
        <end position="1214"/>
    </location>
</feature>
<feature type="region of interest" description="Disordered" evidence="1">
    <location>
        <begin position="1180"/>
        <end position="1221"/>
    </location>
</feature>
<gene>
    <name evidence="2" type="ORF">PV327_003366</name>
</gene>
<sequence length="1249" mass="142635">MQVHRWSRRQYQYGRGFECTYFEWTQHFRVIQSQNEQLNLSTMKGDMKMTENIKPMSSLLDIQPWILSFKAMCITDQFNASSLNNLMTYFIRNVRTNVNECQTKPLRADKLRGFISETLLFFMYYYKAQKEKYDEATYMNLMSDLLAMYIDTELKASKRSSECHESISGRIASYLYVYLGNSAEYLLDTLFKIRFMSSNYHQILHPVIKKIFNLIPKNPTSSLMYVRYFLIYRIWKRITKDQNAKNEINSIAMASLCSPPTSFPQHIMDYVLPKVPNTQKITSRILLQQPIELEKSCESFVQFCRQSESLRNAVETEQNRCDVTVESFELEDKLSHKSHLSICENSTINNSLSIVDSSKQSNLEVNSEKNINSKSSCKSLTSGNVMLIDLTSDDSPDRVIRQKSNQKRCFSWARSLLKRKLIVSPPSADNTNETYEHITEDSQPIEDTIGIQSLTITTNDNNWMIGLELTSIEMAELNLSFTNESTMKIDELKTSNQLYDELLGDSTTNRQAATCKSSIKQLNNINENNSIIESNDVLLDPIEFKTIVQPKQISIDVIEEAEVEVTTTDLNIINVPSECIDNTNKLNNEYLVEVAPKSVELNIVDEIKINTKLPISNTNSELTGRLRDTVLHLNECLKSTNTKFNEIESSKIQDVEFHENIDGLSLLASVSQRVSHLSTTSETQIKPREIIKVKNYSSLMNVVSKAENEQHNELLCDNELVKIHNNMDVFPDDDINKVAMHVEVTSSEDVLDQSYKTTICKQQSINNYCLSNNEQLNEMPIVSMQQVDNSIQSDKDDTNVILNGETIVLLQKSPNSNLYIINKAAVENKEHINEADEDKNLIEKNQTIDKINNDMYSYEIYDSMYRIGPSASSTTSYEMAQNTNGNVRSQVMDLKKTGKKKGNNSEVISPRRRRVKQEFNGCSNSTCQDLVETHSIHIPPPSSLYHPNYNPGDLFISCRQNCNSVTCSMSVNHSAAPILSHKNSTRCSCLNCAYDIVAHCGQCILPAGESETTSQIDGRYYIPIQQPSAIQDCSLNNVCGDQKMMGAYDDKLLCKIKNVNDENTTKIYQSEINSKLPLKKRFKSMMSVNYAETPIKREINASNYPSTPMISIAALESRGNIESSSKIITHQINSTDTIRNNYNNGILNGYHKYDNITCGNDENEKREFTEMENLSLENVGDELKQSNSRQLARPLKKVKEQKSSVKKATKRTRSSQRQVPKINYSYMDVDCEWNPSGETKRKRQKKMSR</sequence>
<evidence type="ECO:0000256" key="1">
    <source>
        <dbReference type="SAM" id="MobiDB-lite"/>
    </source>
</evidence>
<dbReference type="EMBL" id="JAQQBR010000002">
    <property type="protein sequence ID" value="KAK0181045.1"/>
    <property type="molecule type" value="Genomic_DNA"/>
</dbReference>
<proteinExistence type="predicted"/>
<dbReference type="Proteomes" id="UP001168972">
    <property type="component" value="Unassembled WGS sequence"/>
</dbReference>
<keyword evidence="3" id="KW-1185">Reference proteome</keyword>
<protein>
    <submittedName>
        <fullName evidence="2">Uncharacterized protein</fullName>
    </submittedName>
</protein>
<reference evidence="2" key="2">
    <citation type="submission" date="2023-03" db="EMBL/GenBank/DDBJ databases">
        <authorList>
            <person name="Inwood S.N."/>
            <person name="Skelly J.G."/>
            <person name="Guhlin J."/>
            <person name="Harrop T.W.R."/>
            <person name="Goldson S.G."/>
            <person name="Dearden P.K."/>
        </authorList>
    </citation>
    <scope>NUCLEOTIDE SEQUENCE</scope>
    <source>
        <strain evidence="2">Lincoln</strain>
        <tissue evidence="2">Whole body</tissue>
    </source>
</reference>
<evidence type="ECO:0000313" key="3">
    <source>
        <dbReference type="Proteomes" id="UP001168972"/>
    </source>
</evidence>
<name>A0AA39L0Z6_MICHY</name>
<evidence type="ECO:0000313" key="2">
    <source>
        <dbReference type="EMBL" id="KAK0181045.1"/>
    </source>
</evidence>
<reference evidence="2" key="1">
    <citation type="journal article" date="2023" name="bioRxiv">
        <title>Scaffold-level genome assemblies of two parasitoid biocontrol wasps reveal the parthenogenesis mechanism and an associated novel virus.</title>
        <authorList>
            <person name="Inwood S."/>
            <person name="Skelly J."/>
            <person name="Guhlin J."/>
            <person name="Harrop T."/>
            <person name="Goldson S."/>
            <person name="Dearden P."/>
        </authorList>
    </citation>
    <scope>NUCLEOTIDE SEQUENCE</scope>
    <source>
        <strain evidence="2">Lincoln</strain>
        <tissue evidence="2">Whole body</tissue>
    </source>
</reference>
<dbReference type="AlphaFoldDB" id="A0AA39L0Z6"/>
<organism evidence="2 3">
    <name type="scientific">Microctonus hyperodae</name>
    <name type="common">Parasitoid wasp</name>
    <dbReference type="NCBI Taxonomy" id="165561"/>
    <lineage>
        <taxon>Eukaryota</taxon>
        <taxon>Metazoa</taxon>
        <taxon>Ecdysozoa</taxon>
        <taxon>Arthropoda</taxon>
        <taxon>Hexapoda</taxon>
        <taxon>Insecta</taxon>
        <taxon>Pterygota</taxon>
        <taxon>Neoptera</taxon>
        <taxon>Endopterygota</taxon>
        <taxon>Hymenoptera</taxon>
        <taxon>Apocrita</taxon>
        <taxon>Ichneumonoidea</taxon>
        <taxon>Braconidae</taxon>
        <taxon>Euphorinae</taxon>
        <taxon>Microctonus</taxon>
    </lineage>
</organism>
<accession>A0AA39L0Z6</accession>
<comment type="caution">
    <text evidence="2">The sequence shown here is derived from an EMBL/GenBank/DDBJ whole genome shotgun (WGS) entry which is preliminary data.</text>
</comment>